<dbReference type="Pfam" id="PF09913">
    <property type="entry name" value="DUF2142"/>
    <property type="match status" value="1"/>
</dbReference>
<evidence type="ECO:0000313" key="3">
    <source>
        <dbReference type="Proteomes" id="UP001415169"/>
    </source>
</evidence>
<reference evidence="2" key="2">
    <citation type="submission" date="2023-12" db="EMBL/GenBank/DDBJ databases">
        <authorList>
            <person name="Sun Q."/>
            <person name="Inoue M."/>
        </authorList>
    </citation>
    <scope>NUCLEOTIDE SEQUENCE</scope>
    <source>
        <strain evidence="2">JCM 17590</strain>
    </source>
</reference>
<reference evidence="2" key="1">
    <citation type="journal article" date="2014" name="Int. J. Syst. Evol. Microbiol.">
        <title>Complete genome of a new Firmicutes species belonging to the dominant human colonic microbiota ('Ruminococcus bicirculans') reveals two chromosomes and a selective capacity to utilize plant glucans.</title>
        <authorList>
            <consortium name="NISC Comparative Sequencing Program"/>
            <person name="Wegmann U."/>
            <person name="Louis P."/>
            <person name="Goesmann A."/>
            <person name="Henrissat B."/>
            <person name="Duncan S.H."/>
            <person name="Flint H.J."/>
        </authorList>
    </citation>
    <scope>NUCLEOTIDE SEQUENCE</scope>
    <source>
        <strain evidence="2">JCM 17590</strain>
    </source>
</reference>
<feature type="transmembrane region" description="Helical" evidence="1">
    <location>
        <begin position="371"/>
        <end position="389"/>
    </location>
</feature>
<keyword evidence="3" id="KW-1185">Reference proteome</keyword>
<feature type="transmembrane region" description="Helical" evidence="1">
    <location>
        <begin position="159"/>
        <end position="176"/>
    </location>
</feature>
<keyword evidence="1" id="KW-0472">Membrane</keyword>
<dbReference type="EMBL" id="BAABBV010000002">
    <property type="protein sequence ID" value="GAA4165547.1"/>
    <property type="molecule type" value="Genomic_DNA"/>
</dbReference>
<dbReference type="Proteomes" id="UP001415169">
    <property type="component" value="Unassembled WGS sequence"/>
</dbReference>
<protein>
    <recommendedName>
        <fullName evidence="4">DUF2142 domain-containing protein</fullName>
    </recommendedName>
</protein>
<accession>A0ABP7ZN88</accession>
<organism evidence="2 3">
    <name type="scientific">Gryllotalpicola daejeonensis</name>
    <dbReference type="NCBI Taxonomy" id="993087"/>
    <lineage>
        <taxon>Bacteria</taxon>
        <taxon>Bacillati</taxon>
        <taxon>Actinomycetota</taxon>
        <taxon>Actinomycetes</taxon>
        <taxon>Micrococcales</taxon>
        <taxon>Microbacteriaceae</taxon>
        <taxon>Gryllotalpicola</taxon>
    </lineage>
</organism>
<comment type="caution">
    <text evidence="2">The sequence shown here is derived from an EMBL/GenBank/DDBJ whole genome shotgun (WGS) entry which is preliminary data.</text>
</comment>
<feature type="transmembrane region" description="Helical" evidence="1">
    <location>
        <begin position="484"/>
        <end position="505"/>
    </location>
</feature>
<dbReference type="InterPro" id="IPR018674">
    <property type="entry name" value="DUF2142_membrane"/>
</dbReference>
<feature type="transmembrane region" description="Helical" evidence="1">
    <location>
        <begin position="131"/>
        <end position="152"/>
    </location>
</feature>
<proteinExistence type="predicted"/>
<feature type="transmembrane region" description="Helical" evidence="1">
    <location>
        <begin position="343"/>
        <end position="362"/>
    </location>
</feature>
<sequence length="541" mass="56923">MSRFWNIIRILLVPILLFGALATWAVASPVGSAPDDDFHLASIWCAQGDQPGRCEATSSETHRMVPAAIAVPPCYRDHPDITSICAGDLDAASALQLQATRRGNFTGAYPPVFYAAMSIFIQPKSIPASVVVMRLVNAALFVALATALYWLLPLRRRSTLVLSMTATFIPLGIFLIPSVNPSGWAIASAGTLWLALVGCFETTGARRWGLAALSAVSAVMGAGSRGDAGLFVAVGAVLAIFLAWRRSRSFWNWPVIILCAAIIAAGLWSAFGTGMGTGAATGGFGTSSVSAGAAGSTTSTTTAATPGQEHAGIGLLFWNLINVPSLWLGSLGTWGLGWFDVTLPWIVPACTIVVFGFVLLWGMRDSTPRKIIAMTGGVVLLTALPLVILQKSHVQVGTEVQPRYLLPLLTMLVAVALFRFGRRIRSLTLTQRILIAALAAVANGASLGITVLRYTLGLGTRNSGFNPSRGTVWWWSHLVPTPDIVIALGVVLFACAIFALMLWGIHDATELGAAEVAAADAASDETGTRPGIATNQSTLAG</sequence>
<feature type="transmembrane region" description="Helical" evidence="1">
    <location>
        <begin position="207"/>
        <end position="222"/>
    </location>
</feature>
<evidence type="ECO:0000313" key="2">
    <source>
        <dbReference type="EMBL" id="GAA4165547.1"/>
    </source>
</evidence>
<keyword evidence="1" id="KW-0812">Transmembrane</keyword>
<keyword evidence="1" id="KW-1133">Transmembrane helix</keyword>
<feature type="transmembrane region" description="Helical" evidence="1">
    <location>
        <begin position="182"/>
        <end position="200"/>
    </location>
</feature>
<name>A0ABP7ZN88_9MICO</name>
<feature type="transmembrane region" description="Helical" evidence="1">
    <location>
        <begin position="228"/>
        <end position="244"/>
    </location>
</feature>
<evidence type="ECO:0008006" key="4">
    <source>
        <dbReference type="Google" id="ProtNLM"/>
    </source>
</evidence>
<gene>
    <name evidence="2" type="ORF">GCM10022286_28900</name>
</gene>
<dbReference type="RefSeq" id="WP_344792589.1">
    <property type="nucleotide sequence ID" value="NZ_BAABBV010000002.1"/>
</dbReference>
<evidence type="ECO:0000256" key="1">
    <source>
        <dbReference type="SAM" id="Phobius"/>
    </source>
</evidence>
<feature type="transmembrane region" description="Helical" evidence="1">
    <location>
        <begin position="251"/>
        <end position="271"/>
    </location>
</feature>
<feature type="transmembrane region" description="Helical" evidence="1">
    <location>
        <begin position="404"/>
        <end position="421"/>
    </location>
</feature>
<feature type="transmembrane region" description="Helical" evidence="1">
    <location>
        <begin position="433"/>
        <end position="456"/>
    </location>
</feature>